<protein>
    <submittedName>
        <fullName evidence="2">TetR family transcriptional regulator C-terminal domain-containing protein</fullName>
    </submittedName>
</protein>
<dbReference type="InterPro" id="IPR039538">
    <property type="entry name" value="BetI_C"/>
</dbReference>
<comment type="caution">
    <text evidence="2">The sequence shown here is derived from an EMBL/GenBank/DDBJ whole genome shotgun (WGS) entry which is preliminary data.</text>
</comment>
<dbReference type="SUPFAM" id="SSF48498">
    <property type="entry name" value="Tetracyclin repressor-like, C-terminal domain"/>
    <property type="match status" value="1"/>
</dbReference>
<dbReference type="EMBL" id="JBHTCF010000004">
    <property type="protein sequence ID" value="MFC7304861.1"/>
    <property type="molecule type" value="Genomic_DNA"/>
</dbReference>
<dbReference type="Gene3D" id="1.10.357.10">
    <property type="entry name" value="Tetracycline Repressor, domain 2"/>
    <property type="match status" value="1"/>
</dbReference>
<keyword evidence="3" id="KW-1185">Reference proteome</keyword>
<dbReference type="RefSeq" id="WP_381830529.1">
    <property type="nucleotide sequence ID" value="NZ_JBHTCF010000004.1"/>
</dbReference>
<feature type="domain" description="BetI-type transcriptional repressor C-terminal" evidence="1">
    <location>
        <begin position="67"/>
        <end position="135"/>
    </location>
</feature>
<accession>A0ABW2JHG7</accession>
<evidence type="ECO:0000313" key="2">
    <source>
        <dbReference type="EMBL" id="MFC7304861.1"/>
    </source>
</evidence>
<reference evidence="3" key="1">
    <citation type="journal article" date="2019" name="Int. J. Syst. Evol. Microbiol.">
        <title>The Global Catalogue of Microorganisms (GCM) 10K type strain sequencing project: providing services to taxonomists for standard genome sequencing and annotation.</title>
        <authorList>
            <consortium name="The Broad Institute Genomics Platform"/>
            <consortium name="The Broad Institute Genome Sequencing Center for Infectious Disease"/>
            <person name="Wu L."/>
            <person name="Ma J."/>
        </authorList>
    </citation>
    <scope>NUCLEOTIDE SEQUENCE [LARGE SCALE GENOMIC DNA]</scope>
    <source>
        <strain evidence="3">SYNS20</strain>
    </source>
</reference>
<evidence type="ECO:0000313" key="3">
    <source>
        <dbReference type="Proteomes" id="UP001596523"/>
    </source>
</evidence>
<dbReference type="Pfam" id="PF13977">
    <property type="entry name" value="TetR_C_6"/>
    <property type="match status" value="1"/>
</dbReference>
<gene>
    <name evidence="2" type="ORF">ACFQVC_11600</name>
</gene>
<sequence>MLSVLERSEQHDVERLFADELDCARELFTRLLDLAGVNSRRPGLVRMFNVLVGESGNPGHPAHSYFKVRYERALATTAEILQRAVRSGELKAGTDCEASAGELLAVMDGLQIQWILDPDGIDMVDRFRRYLDRTLRTLTVDGSGLPDDA</sequence>
<proteinExistence type="predicted"/>
<name>A0ABW2JHG7_9ACTN</name>
<organism evidence="2 3">
    <name type="scientific">Streptomyces monticola</name>
    <dbReference type="NCBI Taxonomy" id="2666263"/>
    <lineage>
        <taxon>Bacteria</taxon>
        <taxon>Bacillati</taxon>
        <taxon>Actinomycetota</taxon>
        <taxon>Actinomycetes</taxon>
        <taxon>Kitasatosporales</taxon>
        <taxon>Streptomycetaceae</taxon>
        <taxon>Streptomyces</taxon>
    </lineage>
</organism>
<evidence type="ECO:0000259" key="1">
    <source>
        <dbReference type="Pfam" id="PF13977"/>
    </source>
</evidence>
<dbReference type="InterPro" id="IPR036271">
    <property type="entry name" value="Tet_transcr_reg_TetR-rel_C_sf"/>
</dbReference>
<dbReference type="Proteomes" id="UP001596523">
    <property type="component" value="Unassembled WGS sequence"/>
</dbReference>